<dbReference type="PROSITE" id="PS51186">
    <property type="entry name" value="GNAT"/>
    <property type="match status" value="1"/>
</dbReference>
<keyword evidence="3" id="KW-1185">Reference proteome</keyword>
<name>A0ABD2YLN2_9GENT</name>
<evidence type="ECO:0000313" key="3">
    <source>
        <dbReference type="Proteomes" id="UP001630127"/>
    </source>
</evidence>
<evidence type="ECO:0000313" key="2">
    <source>
        <dbReference type="EMBL" id="KAL3507893.1"/>
    </source>
</evidence>
<organism evidence="2 3">
    <name type="scientific">Cinchona calisaya</name>
    <dbReference type="NCBI Taxonomy" id="153742"/>
    <lineage>
        <taxon>Eukaryota</taxon>
        <taxon>Viridiplantae</taxon>
        <taxon>Streptophyta</taxon>
        <taxon>Embryophyta</taxon>
        <taxon>Tracheophyta</taxon>
        <taxon>Spermatophyta</taxon>
        <taxon>Magnoliopsida</taxon>
        <taxon>eudicotyledons</taxon>
        <taxon>Gunneridae</taxon>
        <taxon>Pentapetalae</taxon>
        <taxon>asterids</taxon>
        <taxon>lamiids</taxon>
        <taxon>Gentianales</taxon>
        <taxon>Rubiaceae</taxon>
        <taxon>Cinchonoideae</taxon>
        <taxon>Cinchoneae</taxon>
        <taxon>Cinchona</taxon>
    </lineage>
</organism>
<dbReference type="AlphaFoldDB" id="A0ABD2YLN2"/>
<dbReference type="Pfam" id="PF13302">
    <property type="entry name" value="Acetyltransf_3"/>
    <property type="match status" value="2"/>
</dbReference>
<protein>
    <recommendedName>
        <fullName evidence="1">N-acetyltransferase domain-containing protein</fullName>
    </recommendedName>
</protein>
<dbReference type="PANTHER" id="PTHR46067">
    <property type="entry name" value="ACYL-COA N-ACYLTRANSFERASES (NAT) SUPERFAMILY PROTEIN"/>
    <property type="match status" value="1"/>
</dbReference>
<sequence length="307" mass="34790">MSDTDDLMEWIADEKTSKFGGPFSSKEDVMDYVKNAVIPHKAICLEDNNKAIGWIAVTEYADNKTCIIGYILTPKYWGKGIMTKAVKMVVSNIFIELPHIEKIEACVNVLKSAFSLRSSVTVPKFNEHAAVFIPNNISNNSCPNDHNNDNNYSDIRFRQLTSSDVDDLMAWLADKKTREFWGSFTSKKEAVDYVKDTVIPHKAICMKDDNKPIGCISVTEYEDCKTCRIGYILAPKFWGKGIMTKVVKMVVSNIFIELPHIEKIEAYVNVENIGSQRVLEKVGFTKGMLFGNCHMWILWSPKHSPNI</sequence>
<dbReference type="InterPro" id="IPR000182">
    <property type="entry name" value="GNAT_dom"/>
</dbReference>
<evidence type="ECO:0000259" key="1">
    <source>
        <dbReference type="PROSITE" id="PS51186"/>
    </source>
</evidence>
<dbReference type="InterPro" id="IPR016181">
    <property type="entry name" value="Acyl_CoA_acyltransferase"/>
</dbReference>
<dbReference type="SUPFAM" id="SSF55729">
    <property type="entry name" value="Acyl-CoA N-acyltransferases (Nat)"/>
    <property type="match status" value="2"/>
</dbReference>
<comment type="caution">
    <text evidence="2">The sequence shown here is derived from an EMBL/GenBank/DDBJ whole genome shotgun (WGS) entry which is preliminary data.</text>
</comment>
<reference evidence="2 3" key="1">
    <citation type="submission" date="2024-11" db="EMBL/GenBank/DDBJ databases">
        <title>A near-complete genome assembly of Cinchona calisaya.</title>
        <authorList>
            <person name="Lian D.C."/>
            <person name="Zhao X.W."/>
            <person name="Wei L."/>
        </authorList>
    </citation>
    <scope>NUCLEOTIDE SEQUENCE [LARGE SCALE GENOMIC DNA]</scope>
    <source>
        <tissue evidence="2">Nenye</tissue>
    </source>
</reference>
<accession>A0ABD2YLN2</accession>
<proteinExistence type="predicted"/>
<dbReference type="Gene3D" id="3.40.630.30">
    <property type="match status" value="2"/>
</dbReference>
<dbReference type="CDD" id="cd04301">
    <property type="entry name" value="NAT_SF"/>
    <property type="match status" value="1"/>
</dbReference>
<dbReference type="EMBL" id="JBJUIK010000013">
    <property type="protein sequence ID" value="KAL3507893.1"/>
    <property type="molecule type" value="Genomic_DNA"/>
</dbReference>
<dbReference type="Proteomes" id="UP001630127">
    <property type="component" value="Unassembled WGS sequence"/>
</dbReference>
<dbReference type="PANTHER" id="PTHR46067:SF26">
    <property type="entry name" value="N-ACETYLTRANSFERASE DOMAIN-CONTAINING PROTEIN"/>
    <property type="match status" value="1"/>
</dbReference>
<gene>
    <name evidence="2" type="ORF">ACH5RR_033275</name>
</gene>
<feature type="domain" description="N-acetyltransferase" evidence="1">
    <location>
        <begin position="155"/>
        <end position="304"/>
    </location>
</feature>